<dbReference type="Gene3D" id="1.20.120.1220">
    <property type="match status" value="1"/>
</dbReference>
<evidence type="ECO:0000259" key="12">
    <source>
        <dbReference type="Pfam" id="PF06750"/>
    </source>
</evidence>
<comment type="function">
    <text evidence="9">Plays an essential role in type IV pili and type II pseudopili formation by proteolytically removing the leader sequence from substrate proteins and subsequently monomethylating the alpha-amino group of the newly exposed N-terminal phenylalanine.</text>
</comment>
<dbReference type="GO" id="GO:0032259">
    <property type="term" value="P:methylation"/>
    <property type="evidence" value="ECO:0007669"/>
    <property type="project" value="UniProtKB-KW"/>
</dbReference>
<dbReference type="KEGG" id="hyf:DTO96_100879"/>
<keyword evidence="9" id="KW-0808">Transferase</keyword>
<feature type="transmembrane region" description="Helical" evidence="10">
    <location>
        <begin position="235"/>
        <end position="257"/>
    </location>
</feature>
<evidence type="ECO:0000313" key="13">
    <source>
        <dbReference type="EMBL" id="AXF85159.1"/>
    </source>
</evidence>
<keyword evidence="14" id="KW-1185">Reference proteome</keyword>
<feature type="transmembrane region" description="Helical" evidence="10">
    <location>
        <begin position="131"/>
        <end position="151"/>
    </location>
</feature>
<evidence type="ECO:0000256" key="4">
    <source>
        <dbReference type="ARBA" id="ARBA00022519"/>
    </source>
</evidence>
<keyword evidence="3" id="KW-1003">Cell membrane</keyword>
<sequence>MMLFVWMLVFVLAAVFGSFANVLVYRLPLMVLSEEASDERGLMFNLACPASHCPACETPLRWWHNIPLVSYIVLSGRCGFCGAPIPRRYFWIELGSVIIGLYCYGQFGWSVHALMWFVFLYLLWVMSWIDVAHFLLPDVLTLLLLWLALVWKALVMPEQLVDAVLGAALGYVLLRVVYEVHHYFTGRQGMGMGDMKLMSAIGAWLGLLQVPNVLLASCAAALLYAAYVRLRFQTVVIPFGPFLAFGGVLVLCARQYFNLG</sequence>
<feature type="domain" description="Prepilin type IV endopeptidase peptidase" evidence="11">
    <location>
        <begin position="117"/>
        <end position="225"/>
    </location>
</feature>
<evidence type="ECO:0000256" key="10">
    <source>
        <dbReference type="SAM" id="Phobius"/>
    </source>
</evidence>
<reference evidence="14" key="1">
    <citation type="submission" date="2018-07" db="EMBL/GenBank/DDBJ databases">
        <authorList>
            <person name="Kim H."/>
        </authorList>
    </citation>
    <scope>NUCLEOTIDE SEQUENCE [LARGE SCALE GENOMIC DNA]</scope>
    <source>
        <strain evidence="14">F02</strain>
    </source>
</reference>
<dbReference type="InterPro" id="IPR000045">
    <property type="entry name" value="Prepilin_IV_endopep_pep"/>
</dbReference>
<dbReference type="EC" id="2.1.1.-" evidence="9"/>
<dbReference type="AlphaFoldDB" id="A0A345D9X1"/>
<dbReference type="GO" id="GO:0005886">
    <property type="term" value="C:plasma membrane"/>
    <property type="evidence" value="ECO:0007669"/>
    <property type="project" value="UniProtKB-SubCell"/>
</dbReference>
<comment type="similarity">
    <text evidence="2 8">Belongs to the peptidase A24 family.</text>
</comment>
<dbReference type="Pfam" id="PF06750">
    <property type="entry name" value="A24_N_bact"/>
    <property type="match status" value="1"/>
</dbReference>
<feature type="domain" description="Prepilin peptidase A24 N-terminal" evidence="12">
    <location>
        <begin position="11"/>
        <end position="106"/>
    </location>
</feature>
<dbReference type="InterPro" id="IPR050882">
    <property type="entry name" value="Prepilin_peptidase/N-MTase"/>
</dbReference>
<name>A0A345D9X1_9BURK</name>
<dbReference type="OrthoDB" id="9789291at2"/>
<evidence type="ECO:0000259" key="11">
    <source>
        <dbReference type="Pfam" id="PF01478"/>
    </source>
</evidence>
<evidence type="ECO:0000256" key="1">
    <source>
        <dbReference type="ARBA" id="ARBA00004429"/>
    </source>
</evidence>
<keyword evidence="9" id="KW-0645">Protease</keyword>
<dbReference type="Proteomes" id="UP000252182">
    <property type="component" value="Chromosome"/>
</dbReference>
<proteinExistence type="inferred from homology"/>
<dbReference type="GO" id="GO:0006465">
    <property type="term" value="P:signal peptide processing"/>
    <property type="evidence" value="ECO:0007669"/>
    <property type="project" value="TreeGrafter"/>
</dbReference>
<feature type="transmembrane region" description="Helical" evidence="10">
    <location>
        <begin position="163"/>
        <end position="181"/>
    </location>
</feature>
<evidence type="ECO:0000256" key="8">
    <source>
        <dbReference type="RuleBase" id="RU003793"/>
    </source>
</evidence>
<protein>
    <recommendedName>
        <fullName evidence="9">Prepilin leader peptidase/N-methyltransferase</fullName>
        <ecNumber evidence="9">2.1.1.-</ecNumber>
        <ecNumber evidence="9">3.4.23.43</ecNumber>
    </recommendedName>
</protein>
<keyword evidence="5 9" id="KW-0812">Transmembrane</keyword>
<keyword evidence="4" id="KW-0997">Cell inner membrane</keyword>
<accession>A0A345D9X1</accession>
<keyword evidence="9" id="KW-0489">Methyltransferase</keyword>
<organism evidence="13 14">
    <name type="scientific">Ephemeroptericola cinctiostellae</name>
    <dbReference type="NCBI Taxonomy" id="2268024"/>
    <lineage>
        <taxon>Bacteria</taxon>
        <taxon>Pseudomonadati</taxon>
        <taxon>Pseudomonadota</taxon>
        <taxon>Betaproteobacteria</taxon>
        <taxon>Burkholderiales</taxon>
        <taxon>Burkholderiaceae</taxon>
        <taxon>Ephemeroptericola</taxon>
    </lineage>
</organism>
<dbReference type="EC" id="3.4.23.43" evidence="9"/>
<keyword evidence="9" id="KW-0378">Hydrolase</keyword>
<feature type="transmembrane region" description="Helical" evidence="10">
    <location>
        <begin position="97"/>
        <end position="125"/>
    </location>
</feature>
<dbReference type="PANTHER" id="PTHR30487:SF0">
    <property type="entry name" value="PREPILIN LEADER PEPTIDASE_N-METHYLTRANSFERASE-RELATED"/>
    <property type="match status" value="1"/>
</dbReference>
<gene>
    <name evidence="13" type="primary">pppA</name>
    <name evidence="13" type="ORF">DTO96_100879</name>
</gene>
<keyword evidence="9" id="KW-0511">Multifunctional enzyme</keyword>
<evidence type="ECO:0000256" key="6">
    <source>
        <dbReference type="ARBA" id="ARBA00022989"/>
    </source>
</evidence>
<dbReference type="InterPro" id="IPR010627">
    <property type="entry name" value="Prepilin_pept_A24_N"/>
</dbReference>
<dbReference type="EMBL" id="CP031124">
    <property type="protein sequence ID" value="AXF85159.1"/>
    <property type="molecule type" value="Genomic_DNA"/>
</dbReference>
<evidence type="ECO:0000256" key="3">
    <source>
        <dbReference type="ARBA" id="ARBA00022475"/>
    </source>
</evidence>
<dbReference type="GO" id="GO:0008168">
    <property type="term" value="F:methyltransferase activity"/>
    <property type="evidence" value="ECO:0007669"/>
    <property type="project" value="UniProtKB-KW"/>
</dbReference>
<evidence type="ECO:0000256" key="2">
    <source>
        <dbReference type="ARBA" id="ARBA00005801"/>
    </source>
</evidence>
<dbReference type="InterPro" id="IPR014032">
    <property type="entry name" value="Peptidase_A24A_bac"/>
</dbReference>
<feature type="transmembrane region" description="Helical" evidence="10">
    <location>
        <begin position="201"/>
        <end position="228"/>
    </location>
</feature>
<keyword evidence="6 10" id="KW-1133">Transmembrane helix</keyword>
<dbReference type="RefSeq" id="WP_114562388.1">
    <property type="nucleotide sequence ID" value="NZ_CP031124.1"/>
</dbReference>
<comment type="subcellular location">
    <subcellularLocation>
        <location evidence="1">Cell inner membrane</location>
        <topology evidence="1">Multi-pass membrane protein</topology>
    </subcellularLocation>
    <subcellularLocation>
        <location evidence="9">Cell membrane</location>
        <topology evidence="9">Multi-pass membrane protein</topology>
    </subcellularLocation>
</comment>
<dbReference type="PRINTS" id="PR00864">
    <property type="entry name" value="PREPILNPTASE"/>
</dbReference>
<dbReference type="PANTHER" id="PTHR30487">
    <property type="entry name" value="TYPE 4 PREPILIN-LIKE PROTEINS LEADER PEPTIDE-PROCESSING ENZYME"/>
    <property type="match status" value="1"/>
</dbReference>
<comment type="catalytic activity">
    <reaction evidence="9">
        <text>Typically cleaves a -Gly-|-Phe- bond to release an N-terminal, basic peptide of 5-8 residues from type IV prepilin, and then N-methylates the new N-terminal amino group, the methyl donor being S-adenosyl-L-methionine.</text>
        <dbReference type="EC" id="3.4.23.43"/>
    </reaction>
</comment>
<keyword evidence="7 10" id="KW-0472">Membrane</keyword>
<evidence type="ECO:0000313" key="14">
    <source>
        <dbReference type="Proteomes" id="UP000252182"/>
    </source>
</evidence>
<dbReference type="GO" id="GO:0004190">
    <property type="term" value="F:aspartic-type endopeptidase activity"/>
    <property type="evidence" value="ECO:0007669"/>
    <property type="project" value="UniProtKB-EC"/>
</dbReference>
<dbReference type="Pfam" id="PF01478">
    <property type="entry name" value="Peptidase_A24"/>
    <property type="match status" value="1"/>
</dbReference>
<evidence type="ECO:0000256" key="9">
    <source>
        <dbReference type="RuleBase" id="RU003794"/>
    </source>
</evidence>
<evidence type="ECO:0000256" key="5">
    <source>
        <dbReference type="ARBA" id="ARBA00022692"/>
    </source>
</evidence>
<evidence type="ECO:0000256" key="7">
    <source>
        <dbReference type="ARBA" id="ARBA00023136"/>
    </source>
</evidence>